<evidence type="ECO:0000313" key="4">
    <source>
        <dbReference type="Proteomes" id="UP000265882"/>
    </source>
</evidence>
<evidence type="ECO:0000313" key="3">
    <source>
        <dbReference type="EMBL" id="RJP21715.1"/>
    </source>
</evidence>
<dbReference type="InterPro" id="IPR035930">
    <property type="entry name" value="FomD-like_sf"/>
</dbReference>
<protein>
    <submittedName>
        <fullName evidence="3">DUF402 domain-containing protein</fullName>
    </submittedName>
</protein>
<organism evidence="3 4">
    <name type="scientific">Abyssobacteria bacterium (strain SURF_5)</name>
    <dbReference type="NCBI Taxonomy" id="2093360"/>
    <lineage>
        <taxon>Bacteria</taxon>
        <taxon>Pseudomonadati</taxon>
        <taxon>Candidatus Hydrogenedentota</taxon>
        <taxon>Candidatus Abyssobacteria</taxon>
    </lineage>
</organism>
<dbReference type="GO" id="GO:0016787">
    <property type="term" value="F:hydrolase activity"/>
    <property type="evidence" value="ECO:0007669"/>
    <property type="project" value="UniProtKB-KW"/>
</dbReference>
<keyword evidence="1" id="KW-0378">Hydrolase</keyword>
<dbReference type="AlphaFoldDB" id="A0A3A4NT47"/>
<feature type="domain" description="DUF402" evidence="2">
    <location>
        <begin position="30"/>
        <end position="146"/>
    </location>
</feature>
<evidence type="ECO:0000259" key="2">
    <source>
        <dbReference type="Pfam" id="PF04167"/>
    </source>
</evidence>
<comment type="caution">
    <text evidence="3">The sequence shown here is derived from an EMBL/GenBank/DDBJ whole genome shotgun (WGS) entry which is preliminary data.</text>
</comment>
<dbReference type="PANTHER" id="PTHR39159">
    <property type="match status" value="1"/>
</dbReference>
<gene>
    <name evidence="3" type="ORF">C4520_09335</name>
</gene>
<evidence type="ECO:0000256" key="1">
    <source>
        <dbReference type="ARBA" id="ARBA00022801"/>
    </source>
</evidence>
<dbReference type="PANTHER" id="PTHR39159:SF1">
    <property type="entry name" value="UPF0374 PROTEIN YGAC"/>
    <property type="match status" value="1"/>
</dbReference>
<dbReference type="SUPFAM" id="SSF159234">
    <property type="entry name" value="FomD-like"/>
    <property type="match status" value="1"/>
</dbReference>
<dbReference type="InterPro" id="IPR050212">
    <property type="entry name" value="Ntdp-like"/>
</dbReference>
<dbReference type="EMBL" id="QZKU01000065">
    <property type="protein sequence ID" value="RJP21715.1"/>
    <property type="molecule type" value="Genomic_DNA"/>
</dbReference>
<proteinExistence type="predicted"/>
<dbReference type="Pfam" id="PF04167">
    <property type="entry name" value="DUF402"/>
    <property type="match status" value="1"/>
</dbReference>
<dbReference type="Proteomes" id="UP000265882">
    <property type="component" value="Unassembled WGS sequence"/>
</dbReference>
<name>A0A3A4NT47_ABYX5</name>
<sequence>MSGFLEIKRHLNKPDERYRCELVRREPAKIVLKYRSDRSFQSSKLGVTFPPGCVTLAFYWLDRPYVFWAIYSPEGEPLGYLVHICREMEIFSDSLTYVDLLLDIWFSRDGDYLILDQDEVDDCVRSGKLADADVAYIDAAKEKAIADFPQNAKNATMLAAELDISR</sequence>
<accession>A0A3A4NT47</accession>
<reference evidence="3 4" key="1">
    <citation type="journal article" date="2017" name="ISME J.">
        <title>Energy and carbon metabolisms in a deep terrestrial subsurface fluid microbial community.</title>
        <authorList>
            <person name="Momper L."/>
            <person name="Jungbluth S.P."/>
            <person name="Lee M.D."/>
            <person name="Amend J.P."/>
        </authorList>
    </citation>
    <scope>NUCLEOTIDE SEQUENCE [LARGE SCALE GENOMIC DNA]</scope>
    <source>
        <strain evidence="3">SURF_5</strain>
    </source>
</reference>
<dbReference type="Gene3D" id="2.40.380.10">
    <property type="entry name" value="FomD-like"/>
    <property type="match status" value="1"/>
</dbReference>
<dbReference type="InterPro" id="IPR007295">
    <property type="entry name" value="DUF402"/>
</dbReference>